<feature type="chain" id="PRO_5018293421" description="Integrase catalytic domain-containing protein" evidence="1">
    <location>
        <begin position="32"/>
        <end position="435"/>
    </location>
</feature>
<keyword evidence="4" id="KW-1185">Reference proteome</keyword>
<gene>
    <name evidence="3" type="ORF">pdam_00014644</name>
</gene>
<dbReference type="GO" id="GO:0003676">
    <property type="term" value="F:nucleic acid binding"/>
    <property type="evidence" value="ECO:0007669"/>
    <property type="project" value="InterPro"/>
</dbReference>
<dbReference type="Proteomes" id="UP000275408">
    <property type="component" value="Unassembled WGS sequence"/>
</dbReference>
<dbReference type="EMBL" id="RCHS01003372">
    <property type="protein sequence ID" value="RMX42342.1"/>
    <property type="molecule type" value="Genomic_DNA"/>
</dbReference>
<dbReference type="GO" id="GO:0015074">
    <property type="term" value="P:DNA integration"/>
    <property type="evidence" value="ECO:0007669"/>
    <property type="project" value="InterPro"/>
</dbReference>
<evidence type="ECO:0000256" key="1">
    <source>
        <dbReference type="SAM" id="SignalP"/>
    </source>
</evidence>
<name>A0A3M6TLW1_POCDA</name>
<feature type="domain" description="Integrase catalytic" evidence="2">
    <location>
        <begin position="286"/>
        <end position="400"/>
    </location>
</feature>
<dbReference type="AlphaFoldDB" id="A0A3M6TLW1"/>
<protein>
    <recommendedName>
        <fullName evidence="2">Integrase catalytic domain-containing protein</fullName>
    </recommendedName>
</protein>
<dbReference type="Gene3D" id="3.30.420.10">
    <property type="entry name" value="Ribonuclease H-like superfamily/Ribonuclease H"/>
    <property type="match status" value="1"/>
</dbReference>
<dbReference type="PANTHER" id="PTHR37984:SF15">
    <property type="entry name" value="INTEGRASE CATALYTIC DOMAIN-CONTAINING PROTEIN"/>
    <property type="match status" value="1"/>
</dbReference>
<dbReference type="InterPro" id="IPR050951">
    <property type="entry name" value="Retrovirus_Pol_polyprotein"/>
</dbReference>
<dbReference type="PANTHER" id="PTHR37984">
    <property type="entry name" value="PROTEIN CBG26694"/>
    <property type="match status" value="1"/>
</dbReference>
<comment type="caution">
    <text evidence="3">The sequence shown here is derived from an EMBL/GenBank/DDBJ whole genome shotgun (WGS) entry which is preliminary data.</text>
</comment>
<dbReference type="InterPro" id="IPR036397">
    <property type="entry name" value="RNaseH_sf"/>
</dbReference>
<evidence type="ECO:0000313" key="3">
    <source>
        <dbReference type="EMBL" id="RMX42342.1"/>
    </source>
</evidence>
<dbReference type="InterPro" id="IPR012337">
    <property type="entry name" value="RNaseH-like_sf"/>
</dbReference>
<reference evidence="3 4" key="1">
    <citation type="journal article" date="2018" name="Sci. Rep.">
        <title>Comparative analysis of the Pocillopora damicornis genome highlights role of immune system in coral evolution.</title>
        <authorList>
            <person name="Cunning R."/>
            <person name="Bay R.A."/>
            <person name="Gillette P."/>
            <person name="Baker A.C."/>
            <person name="Traylor-Knowles N."/>
        </authorList>
    </citation>
    <scope>NUCLEOTIDE SEQUENCE [LARGE SCALE GENOMIC DNA]</scope>
    <source>
        <strain evidence="3">RSMAS</strain>
        <tissue evidence="3">Whole animal</tissue>
    </source>
</reference>
<evidence type="ECO:0000313" key="4">
    <source>
        <dbReference type="Proteomes" id="UP000275408"/>
    </source>
</evidence>
<sequence length="435" mass="49728">MLISPWRVSEPLSMLFVIVSTYFLLLESVAPDGSPRSIISSGKHFYITVTCRPHIVHIHGNKNTADALSRLPVSNAFNSDSSIFSQPTKVNPAKHQGKVLGKTDYPFSFSTTRCLELFGIILDNELNFKEHISSVCQKINNQFSVFKRFGKLIFTEIMLCLYKTFMLPHFHYCSMIWHFCNSEDFVKLDTLKRRILKFVLKDWDSNYDDLLDKAGVCGLANRRIQNMMICIFNCLHLGKYPWYLKQLIKLRSTAYSLRGSNILSLPKPFTTTYGLNSFSYSSVKYWNSLPDHFRKTVDYSEFKRKLLVLAVTFKITCKTTLSSLDQGAVDIIAHVLKEKTSSEAIRVLTDMFLKFGILKKVVLDNGKQFISADFEAFFKSCGIGHIRTSPYYARSNGKVDLKILVSYRATPHLISRNSPAKLLFNRPHEGSAHQT</sequence>
<dbReference type="OrthoDB" id="5953030at2759"/>
<dbReference type="InterPro" id="IPR001584">
    <property type="entry name" value="Integrase_cat-core"/>
</dbReference>
<organism evidence="3 4">
    <name type="scientific">Pocillopora damicornis</name>
    <name type="common">Cauliflower coral</name>
    <name type="synonym">Millepora damicornis</name>
    <dbReference type="NCBI Taxonomy" id="46731"/>
    <lineage>
        <taxon>Eukaryota</taxon>
        <taxon>Metazoa</taxon>
        <taxon>Cnidaria</taxon>
        <taxon>Anthozoa</taxon>
        <taxon>Hexacorallia</taxon>
        <taxon>Scleractinia</taxon>
        <taxon>Astrocoeniina</taxon>
        <taxon>Pocilloporidae</taxon>
        <taxon>Pocillopora</taxon>
    </lineage>
</organism>
<accession>A0A3M6TLW1</accession>
<dbReference type="SUPFAM" id="SSF53098">
    <property type="entry name" value="Ribonuclease H-like"/>
    <property type="match status" value="1"/>
</dbReference>
<evidence type="ECO:0000259" key="2">
    <source>
        <dbReference type="PROSITE" id="PS50994"/>
    </source>
</evidence>
<dbReference type="PROSITE" id="PS50994">
    <property type="entry name" value="INTEGRASE"/>
    <property type="match status" value="1"/>
</dbReference>
<feature type="signal peptide" evidence="1">
    <location>
        <begin position="1"/>
        <end position="31"/>
    </location>
</feature>
<keyword evidence="1" id="KW-0732">Signal</keyword>
<proteinExistence type="predicted"/>